<reference evidence="4 5" key="1">
    <citation type="submission" date="2019-08" db="EMBL/GenBank/DDBJ databases">
        <title>In-depth cultivation of the pig gut microbiome towards novel bacterial diversity and tailored functional studies.</title>
        <authorList>
            <person name="Wylensek D."/>
            <person name="Hitch T.C.A."/>
            <person name="Clavel T."/>
        </authorList>
    </citation>
    <scope>NUCLEOTIDE SEQUENCE [LARGE SCALE GENOMIC DNA]</scope>
    <source>
        <strain evidence="4 5">WCA-693-APC-MOT-I</strain>
    </source>
</reference>
<dbReference type="Proteomes" id="UP000482209">
    <property type="component" value="Unassembled WGS sequence"/>
</dbReference>
<gene>
    <name evidence="4" type="ORF">FYJ58_11740</name>
</gene>
<dbReference type="RefSeq" id="WP_154519927.1">
    <property type="nucleotide sequence ID" value="NZ_VUMT01000021.1"/>
</dbReference>
<sequence length="268" mass="30394">MQRKKLFALYAVLSSLVFTNASGSIPAHAAQINQAVAVSSVSNDVTTAKEEVTLTKATIKKYSKKYTYKNKNKKVVMEAVYNRPVLKGNFDSLKKINKFYEKQEKEWLRSFENYLDDAKEFSEEGDFPIYNDNVSYEVTYNQKGYLSIVTSGYFYTGGAHGTPYTDAHTFDLNTGKELKLTDIMKGSDKTIKNKIYKAFEKKIKANKEAYFSDALKTVKETAGKKSNFYLKKGKICFYYDVYALAPYAAGMVEASIPFTSKDTFKIAF</sequence>
<protein>
    <submittedName>
        <fullName evidence="4">DUF3298 and DUF4163 domain-containing protein</fullName>
    </submittedName>
</protein>
<accession>A0A6L5Y091</accession>
<feature type="domain" description="DUF3298" evidence="2">
    <location>
        <begin position="186"/>
        <end position="258"/>
    </location>
</feature>
<evidence type="ECO:0000256" key="1">
    <source>
        <dbReference type="SAM" id="SignalP"/>
    </source>
</evidence>
<dbReference type="Pfam" id="PF13739">
    <property type="entry name" value="PdaC"/>
    <property type="match status" value="1"/>
</dbReference>
<dbReference type="Pfam" id="PF11738">
    <property type="entry name" value="DUF3298"/>
    <property type="match status" value="1"/>
</dbReference>
<evidence type="ECO:0000313" key="4">
    <source>
        <dbReference type="EMBL" id="MSS64540.1"/>
    </source>
</evidence>
<keyword evidence="5" id="KW-1185">Reference proteome</keyword>
<feature type="chain" id="PRO_5026873741" evidence="1">
    <location>
        <begin position="30"/>
        <end position="268"/>
    </location>
</feature>
<keyword evidence="1" id="KW-0732">Signal</keyword>
<dbReference type="InterPro" id="IPR025303">
    <property type="entry name" value="PdaC"/>
</dbReference>
<dbReference type="InterPro" id="IPR037126">
    <property type="entry name" value="PdaC/RsiV-like_sf"/>
</dbReference>
<proteinExistence type="predicted"/>
<evidence type="ECO:0000313" key="5">
    <source>
        <dbReference type="Proteomes" id="UP000482209"/>
    </source>
</evidence>
<dbReference type="InterPro" id="IPR021729">
    <property type="entry name" value="DUF3298"/>
</dbReference>
<dbReference type="EMBL" id="VUMT01000021">
    <property type="protein sequence ID" value="MSS64540.1"/>
    <property type="molecule type" value="Genomic_DNA"/>
</dbReference>
<organism evidence="4 5">
    <name type="scientific">Velocimicrobium porci</name>
    <dbReference type="NCBI Taxonomy" id="2606634"/>
    <lineage>
        <taxon>Bacteria</taxon>
        <taxon>Bacillati</taxon>
        <taxon>Bacillota</taxon>
        <taxon>Clostridia</taxon>
        <taxon>Lachnospirales</taxon>
        <taxon>Lachnospiraceae</taxon>
        <taxon>Velocimicrobium</taxon>
    </lineage>
</organism>
<evidence type="ECO:0000259" key="2">
    <source>
        <dbReference type="Pfam" id="PF11738"/>
    </source>
</evidence>
<dbReference type="AlphaFoldDB" id="A0A6L5Y091"/>
<feature type="signal peptide" evidence="1">
    <location>
        <begin position="1"/>
        <end position="29"/>
    </location>
</feature>
<comment type="caution">
    <text evidence="4">The sequence shown here is derived from an EMBL/GenBank/DDBJ whole genome shotgun (WGS) entry which is preliminary data.</text>
</comment>
<dbReference type="Gene3D" id="3.90.640.20">
    <property type="entry name" value="Heat-shock cognate protein, ATPase"/>
    <property type="match status" value="1"/>
</dbReference>
<name>A0A6L5Y091_9FIRM</name>
<evidence type="ECO:0000259" key="3">
    <source>
        <dbReference type="Pfam" id="PF13739"/>
    </source>
</evidence>
<feature type="domain" description="Deacetylase PdaC" evidence="3">
    <location>
        <begin position="71"/>
        <end position="161"/>
    </location>
</feature>
<dbReference type="Gene3D" id="3.30.565.40">
    <property type="entry name" value="Fervidobacterium nodosum Rt17-B1 like"/>
    <property type="match status" value="1"/>
</dbReference>